<accession>A0ACC1SPI9</accession>
<reference evidence="1" key="1">
    <citation type="submission" date="2022-07" db="EMBL/GenBank/DDBJ databases">
        <title>Genome Sequence of Phlebia brevispora.</title>
        <authorList>
            <person name="Buettner E."/>
        </authorList>
    </citation>
    <scope>NUCLEOTIDE SEQUENCE</scope>
    <source>
        <strain evidence="1">MPL23</strain>
    </source>
</reference>
<organism evidence="1 2">
    <name type="scientific">Phlebia brevispora</name>
    <dbReference type="NCBI Taxonomy" id="194682"/>
    <lineage>
        <taxon>Eukaryota</taxon>
        <taxon>Fungi</taxon>
        <taxon>Dikarya</taxon>
        <taxon>Basidiomycota</taxon>
        <taxon>Agaricomycotina</taxon>
        <taxon>Agaricomycetes</taxon>
        <taxon>Polyporales</taxon>
        <taxon>Meruliaceae</taxon>
        <taxon>Phlebia</taxon>
    </lineage>
</organism>
<dbReference type="EMBL" id="JANHOG010001110">
    <property type="protein sequence ID" value="KAJ3543853.1"/>
    <property type="molecule type" value="Genomic_DNA"/>
</dbReference>
<sequence>MSAIRASVLAPLPVEVTPQPAHQLGIAVLARIVDGARLRTEFRTALTRLDMARARSSHHDPSGSSSRKHSQSSRLYGHTARLNDTRTSGTPSSSKDKGKTVDMSKVMCYACNGVGHYANDPKCPKSTSSRANLRRMAEDSEPQLAEEQEPAHEQEKADDPEDQPASESSESENADGDQYESGLEYPLDDYEEFGASDARSSDEEGFEYNYICEHPLPADQAVVRTRYDETSPQLFTDLVTSALDDCDYYMERMAMNLDTVDASIYRTITHTLGVCLADEIHVNQERTPIRRLHAIPQQPYEYDTEHRLDYNEALVQRLVHEGAEMRTELALLLLGIEEEYPLPELREIASHVRVRLCNLGEEWLDFMRSEEEIVNAHFAVHEVMYIPTALDDLCRVRRQVAEAELVRVLDEEGRPHNALADDLSQARLASDSPPPLEDIPEEELEAGEAVPADLPATDTVEHIRAMMAQLHAVTDDRRVFRTAMRANGQVSNRPLQEGACMMVYCTISGLEVKALLDCGSTINCISPDFVRVANVPVFSLAEPIGLQLGCVGSRSRINFRSRTSVTLDGQDIPTYFDIVNLDHYNVIFGAPFLRTAGMTLDFASNSIRFGTHVCNPTNSIGKASNTPEYPKSRLNAASTETRNYTEADIPRLRDHWFEEYADITSGVPERLSPLREVNHWIPLVDEQFVYHYRLPCCTEAVKPLLLEKIKKYVDVQWWVPATVPQAAPLLCVAKKSGGLCTVVDCRRRNDNTIKDVTPFPDQEQIRQDVARAAVRSKIDLSDAYEQIRIAPDDVWKSAFTTVYGTMLSNVMQQGDCNAPATFQQLMTHVFRDYIGLFIHVYLDDIFVFSNSVEDHEKHLRIIFDWLREVQLYLKAEKCDLYSKKMDCLGHLINDRGLHADTDKMARVHDWRTPRDYRDIQRFLGLVQYLAHFMPDVSAFTGPLSAITRNGHSFEWRPIHQHCFESIKQLACRVPILRPIDPSKNEPIWVVCNASTSGVGALLGQEPEWKTCRPAGFMSRKFTVAQHAYRVFEFETIAILEALSKWEDKLLGRHIQIVTDHKALEFFKTQPWLSQRQTRWMEYMSRFDYDIEYVKGETNKVADCLSRYYLNDADGEVHPYDDYVSIDVRLDPEGEDLPQDHLAEVRAMRIGLLPSDKPLPQWTMVTRSMLKKAAALEAAASMLEDRHREAAELEAHAVPESKDQPPSKGEPMAMIPEEDLMPLRERVEDDSLFLTSVREGYADDLLFSKILESANDHKAFTLKEGLIWTKNRANADVLCIPRARKGNRALLDLVINHAHTTLGHYGHRRTADYIRRWYWWPTLSRDVQKWCDSCGICHTTKTSNQHLAGLLHSLSIPTRPWGSISMDFVGLFPRSHGYDYLWVVLCRLTSLTHLIPVNTMITASELAWLYIKEIVRLHGLADTIVSDCDSKFTSKFWKEVHRILGTWLLMSTAFHPQTDGATERANRSIAQILRACVKPDQSDWVDHLPMVEFAINSSISSSTGFAPFELNYGVMLKMVPALELETAIPGVRRFAQRTLDNLMMAHDAIIESHVIQTHHANKRRRNESVTDGEPDPLKAGDLVYLSTENLKFPKGRAHKLLPKFIGPFPILESHPETSTYRLQLPEDLAARGIHPTFHAKLLRRHEPNDDTMFPRRETCILYDMGQPDDAEWVVEAILGHRWVGNKVEFHVQWSLGDNTWELYSACKELEALDQYFELLGVKNWRALPRKHAVTNKK</sequence>
<evidence type="ECO:0000313" key="1">
    <source>
        <dbReference type="EMBL" id="KAJ3543853.1"/>
    </source>
</evidence>
<keyword evidence="2" id="KW-1185">Reference proteome</keyword>
<dbReference type="Proteomes" id="UP001148662">
    <property type="component" value="Unassembled WGS sequence"/>
</dbReference>
<comment type="caution">
    <text evidence="1">The sequence shown here is derived from an EMBL/GenBank/DDBJ whole genome shotgun (WGS) entry which is preliminary data.</text>
</comment>
<proteinExistence type="predicted"/>
<gene>
    <name evidence="1" type="ORF">NM688_g5811</name>
</gene>
<protein>
    <submittedName>
        <fullName evidence="1">Uncharacterized protein</fullName>
    </submittedName>
</protein>
<evidence type="ECO:0000313" key="2">
    <source>
        <dbReference type="Proteomes" id="UP001148662"/>
    </source>
</evidence>
<name>A0ACC1SPI9_9APHY</name>